<dbReference type="PANTHER" id="PTHR32004:SF1">
    <property type="entry name" value="TRNA LIGASE"/>
    <property type="match status" value="1"/>
</dbReference>
<evidence type="ECO:0000259" key="4">
    <source>
        <dbReference type="Pfam" id="PF08302"/>
    </source>
</evidence>
<evidence type="ECO:0000259" key="5">
    <source>
        <dbReference type="Pfam" id="PF08303"/>
    </source>
</evidence>
<dbReference type="Pfam" id="PF08302">
    <property type="entry name" value="tRNA_lig_CPD"/>
    <property type="match status" value="1"/>
</dbReference>
<dbReference type="EMBL" id="JAPUFD010000012">
    <property type="protein sequence ID" value="MDI1490697.1"/>
    <property type="molecule type" value="Genomic_DNA"/>
</dbReference>
<dbReference type="Proteomes" id="UP001161017">
    <property type="component" value="Unassembled WGS sequence"/>
</dbReference>
<dbReference type="InterPro" id="IPR019039">
    <property type="entry name" value="T4-Rnl1-like_N"/>
</dbReference>
<evidence type="ECO:0000313" key="7">
    <source>
        <dbReference type="EMBL" id="MDI1490697.1"/>
    </source>
</evidence>
<gene>
    <name evidence="7" type="primary">trl1</name>
    <name evidence="7" type="ORF">OHK93_001901</name>
</gene>
<keyword evidence="8" id="KW-1185">Reference proteome</keyword>
<feature type="domain" description="tRNA ligase phosphodiesterase" evidence="4">
    <location>
        <begin position="557"/>
        <end position="815"/>
    </location>
</feature>
<dbReference type="GO" id="GO:0005524">
    <property type="term" value="F:ATP binding"/>
    <property type="evidence" value="ECO:0007669"/>
    <property type="project" value="UniProtKB-UniRule"/>
</dbReference>
<sequence>MNAPFAAQEASEVARLIKELEACSKKTSGGKRSARCKKHTFDIAETSSSVDSWRFQEWDYKRRDLPSYARGLFTYCRKDGTSEIAVRGYDKFFNNGEVHETQWGNVKSNTKGPYELSVKENGCIIFLGGMEDDHLLVCSKHSTGSRQDADLSHAVAGEKWVDQHLNAIGKTRTDLARELRRRNVTAVAELCDDRFEEHVLTYEPKDAGLYLHGINLNLPEFATYPGELVHDFADQWGFKKADYLIKDDVSSMQTFLNECAETGSYGGRDTEGFVIRCQRKEHGVSGAYQDWFFKFKFDEPYLMYRQWRECTKAIISGKAPKMKKHQKITAEYLQYAKRQLLRDPQLGKDYQKNHGIIAMREGFLEERGVKGSDIIRQEEQEGHSSNIVDNNVLLLPVASIGCGKTTVALALTKLFGWGHVQNDNITGKSGRPKQFTTQICTSLAVTPVCIGDRNNHQKRERKQIIDDVLAQIPEAKFIALHYVHDPKPELIPMIREITQERIFARGDNHQTIQAGTKSRQEITSIMEGFLNRFEPVNPFAEPDDAFDEIINLDVSASSRENLETVVSFVHNRYPQLIRSMPSPEELDDAIDAALNDYTPYLKHDLSFKSAKGNKTKANHTNGEVESAMPPQWRSGPRAPQAPPKPEYYCVKLPTDQVDEIMNAAFPKPTEGIANMYHDLKAAGRVQHSFHVTLIHRLSLKDLSKEKARKAEELWQDLSSLHKEKVTAASQSNPTFDPVMGTCRVKLEAIVWDGRVMCIAAKLLDGFETINAVAHVTIGTADRTIPPVESNKLLEGWPFPAGSKHVEKLKDRVLSGDVRVVHSR</sequence>
<comment type="catalytic activity">
    <reaction evidence="1">
        <text>ATP + (ribonucleotide)n-3'-hydroxyl + 5'-phospho-(ribonucleotide)m = (ribonucleotide)n+m + AMP + diphosphate.</text>
        <dbReference type="EC" id="6.5.1.3"/>
    </reaction>
</comment>
<dbReference type="InterPro" id="IPR012387">
    <property type="entry name" value="Trl1_fun"/>
</dbReference>
<dbReference type="InterPro" id="IPR015965">
    <property type="entry name" value="tRNA_lig_PDEase"/>
</dbReference>
<dbReference type="EC" id="6.5.1.3" evidence="1"/>
<dbReference type="Pfam" id="PF08303">
    <property type="entry name" value="tRNA_lig_kinase"/>
    <property type="match status" value="1"/>
</dbReference>
<feature type="domain" description="T4 RNA ligase 1-like N-terminal" evidence="6">
    <location>
        <begin position="68"/>
        <end position="302"/>
    </location>
</feature>
<evidence type="ECO:0000313" key="8">
    <source>
        <dbReference type="Proteomes" id="UP001161017"/>
    </source>
</evidence>
<dbReference type="FunFam" id="3.40.50.300:FF:001690">
    <property type="entry name" value="tRNA ligase"/>
    <property type="match status" value="1"/>
</dbReference>
<dbReference type="GO" id="GO:0006388">
    <property type="term" value="P:tRNA splicing, via endonucleolytic cleavage and ligation"/>
    <property type="evidence" value="ECO:0007669"/>
    <property type="project" value="UniProtKB-UniRule"/>
</dbReference>
<dbReference type="PANTHER" id="PTHR32004">
    <property type="entry name" value="TRNA LIGASE"/>
    <property type="match status" value="1"/>
</dbReference>
<dbReference type="InterPro" id="IPR027417">
    <property type="entry name" value="P-loop_NTPase"/>
</dbReference>
<dbReference type="GO" id="GO:0008081">
    <property type="term" value="F:phosphoric diester hydrolase activity"/>
    <property type="evidence" value="ECO:0007669"/>
    <property type="project" value="InterPro"/>
</dbReference>
<organism evidence="7 8">
    <name type="scientific">Ramalina farinacea</name>
    <dbReference type="NCBI Taxonomy" id="258253"/>
    <lineage>
        <taxon>Eukaryota</taxon>
        <taxon>Fungi</taxon>
        <taxon>Dikarya</taxon>
        <taxon>Ascomycota</taxon>
        <taxon>Pezizomycotina</taxon>
        <taxon>Lecanoromycetes</taxon>
        <taxon>OSLEUM clade</taxon>
        <taxon>Lecanoromycetidae</taxon>
        <taxon>Lecanorales</taxon>
        <taxon>Lecanorineae</taxon>
        <taxon>Ramalinaceae</taxon>
        <taxon>Ramalina</taxon>
    </lineage>
</organism>
<proteinExistence type="inferred from homology"/>
<feature type="domain" description="tRNA ligase kinase" evidence="5">
    <location>
        <begin position="393"/>
        <end position="554"/>
    </location>
</feature>
<reference evidence="7" key="1">
    <citation type="journal article" date="2023" name="Genome Biol. Evol.">
        <title>First Whole Genome Sequence and Flow Cytometry Genome Size Data for the Lichen-Forming Fungus Ramalina farinacea (Ascomycota).</title>
        <authorList>
            <person name="Llewellyn T."/>
            <person name="Mian S."/>
            <person name="Hill R."/>
            <person name="Leitch I.J."/>
            <person name="Gaya E."/>
        </authorList>
    </citation>
    <scope>NUCLEOTIDE SEQUENCE</scope>
    <source>
        <strain evidence="7">LIQ254RAFAR</strain>
    </source>
</reference>
<dbReference type="Pfam" id="PF09511">
    <property type="entry name" value="RNA_lig_T4_1"/>
    <property type="match status" value="1"/>
</dbReference>
<dbReference type="GO" id="GO:0005634">
    <property type="term" value="C:nucleus"/>
    <property type="evidence" value="ECO:0007669"/>
    <property type="project" value="TreeGrafter"/>
</dbReference>
<comment type="caution">
    <text evidence="7">The sequence shown here is derived from an EMBL/GenBank/DDBJ whole genome shotgun (WGS) entry which is preliminary data.</text>
</comment>
<evidence type="ECO:0000256" key="2">
    <source>
        <dbReference type="PIRSR" id="PIRSR019634-50"/>
    </source>
</evidence>
<dbReference type="Gene3D" id="3.40.50.300">
    <property type="entry name" value="P-loop containing nucleotide triphosphate hydrolases"/>
    <property type="match status" value="1"/>
</dbReference>
<comment type="similarity">
    <text evidence="1">Belongs to the TRL1 family.</text>
</comment>
<protein>
    <recommendedName>
        <fullName evidence="1">tRNA ligase</fullName>
        <ecNumber evidence="1">6.5.1.3</ecNumber>
    </recommendedName>
</protein>
<name>A0AA43TZW6_9LECA</name>
<dbReference type="PIRSF" id="PIRSF019634">
    <property type="entry name" value="tRNA_lig_yeast"/>
    <property type="match status" value="1"/>
</dbReference>
<feature type="region of interest" description="Disordered" evidence="3">
    <location>
        <begin position="612"/>
        <end position="643"/>
    </location>
</feature>
<evidence type="ECO:0000256" key="1">
    <source>
        <dbReference type="PIRNR" id="PIRNR019634"/>
    </source>
</evidence>
<evidence type="ECO:0000256" key="3">
    <source>
        <dbReference type="SAM" id="MobiDB-lite"/>
    </source>
</evidence>
<dbReference type="GO" id="GO:0003972">
    <property type="term" value="F:RNA ligase (ATP) activity"/>
    <property type="evidence" value="ECO:0007669"/>
    <property type="project" value="UniProtKB-UniRule"/>
</dbReference>
<evidence type="ECO:0000259" key="6">
    <source>
        <dbReference type="Pfam" id="PF09511"/>
    </source>
</evidence>
<keyword evidence="1" id="KW-0819">tRNA processing</keyword>
<dbReference type="AlphaFoldDB" id="A0AA43TZW6"/>
<accession>A0AA43TZW6</accession>
<dbReference type="GO" id="GO:0051730">
    <property type="term" value="F:GTP-dependent polyribonucleotide 5'-hydroxyl-kinase activity"/>
    <property type="evidence" value="ECO:0007669"/>
    <property type="project" value="InterPro"/>
</dbReference>
<feature type="active site" description="N6-AMP-lysine intermediate" evidence="2">
    <location>
        <position position="119"/>
    </location>
</feature>
<dbReference type="InterPro" id="IPR015966">
    <property type="entry name" value="tRNA_lig_kin_fungi"/>
</dbReference>
<keyword evidence="1 7" id="KW-0436">Ligase</keyword>
<dbReference type="SUPFAM" id="SSF52540">
    <property type="entry name" value="P-loop containing nucleoside triphosphate hydrolases"/>
    <property type="match status" value="1"/>
</dbReference>